<dbReference type="EMBL" id="SZYD01000004">
    <property type="protein sequence ID" value="KAD6453857.1"/>
    <property type="molecule type" value="Genomic_DNA"/>
</dbReference>
<reference evidence="1 2" key="1">
    <citation type="submission" date="2019-05" db="EMBL/GenBank/DDBJ databases">
        <title>Mikania micrantha, genome provides insights into the molecular mechanism of rapid growth.</title>
        <authorList>
            <person name="Liu B."/>
        </authorList>
    </citation>
    <scope>NUCLEOTIDE SEQUENCE [LARGE SCALE GENOMIC DNA]</scope>
    <source>
        <strain evidence="1">NLD-2019</strain>
        <tissue evidence="1">Leaf</tissue>
    </source>
</reference>
<dbReference type="Proteomes" id="UP000326396">
    <property type="component" value="Linkage Group LG12"/>
</dbReference>
<dbReference type="PANTHER" id="PTHR31170:SF25">
    <property type="entry name" value="BNAA09G04570D PROTEIN"/>
    <property type="match status" value="1"/>
</dbReference>
<dbReference type="Pfam" id="PF03140">
    <property type="entry name" value="DUF247"/>
    <property type="match status" value="1"/>
</dbReference>
<keyword evidence="2" id="KW-1185">Reference proteome</keyword>
<evidence type="ECO:0000313" key="1">
    <source>
        <dbReference type="EMBL" id="KAD6453857.1"/>
    </source>
</evidence>
<gene>
    <name evidence="1" type="ORF">E3N88_08563</name>
</gene>
<protein>
    <submittedName>
        <fullName evidence="1">Uncharacterized protein</fullName>
    </submittedName>
</protein>
<dbReference type="OrthoDB" id="591587at2759"/>
<organism evidence="1 2">
    <name type="scientific">Mikania micrantha</name>
    <name type="common">bitter vine</name>
    <dbReference type="NCBI Taxonomy" id="192012"/>
    <lineage>
        <taxon>Eukaryota</taxon>
        <taxon>Viridiplantae</taxon>
        <taxon>Streptophyta</taxon>
        <taxon>Embryophyta</taxon>
        <taxon>Tracheophyta</taxon>
        <taxon>Spermatophyta</taxon>
        <taxon>Magnoliopsida</taxon>
        <taxon>eudicotyledons</taxon>
        <taxon>Gunneridae</taxon>
        <taxon>Pentapetalae</taxon>
        <taxon>asterids</taxon>
        <taxon>campanulids</taxon>
        <taxon>Asterales</taxon>
        <taxon>Asteraceae</taxon>
        <taxon>Asteroideae</taxon>
        <taxon>Heliantheae alliance</taxon>
        <taxon>Eupatorieae</taxon>
        <taxon>Mikania</taxon>
    </lineage>
</organism>
<sequence length="424" mass="47867">MSNEEETSLSHAINIQDGCFILEFINSLSSNAKNEFSNNKSRNRNIALDIMLLENQIPYVVLLDIYNYLTDEKKLQRPALNTMLKVLIDLIHPFEAPLKVNDQNLQRSDHYHILGLLHEFYKPINVKLPAIKKPPKAPSAVELIKVGVKIMPDKDLAWPMAMTLEYSKYSLKANILRMPMVYIDNIFEGVLRNLIAYEQHSPAENYVTSYAMAMNMLVATPADIAKLRKSGVIVSHLGSNGKVAHVIKNICKNVDLQEFYYMESWKNIARYHTKHSLIKFWVDIQVVVVEPKGASIEHMIWIPTVVACSWSRSCDVRYVSLINLNFGHPTSSSKVTQVVATCTQLTRIGGCTMEVAGGAQRLAPNVNFFVGMGIDIGISKLLNGSGLGTKMVNFLKLMEENCKIWMKMVTFVKPQGGKEKFTHF</sequence>
<comment type="caution">
    <text evidence="1">The sequence shown here is derived from an EMBL/GenBank/DDBJ whole genome shotgun (WGS) entry which is preliminary data.</text>
</comment>
<name>A0A5N6PHI8_9ASTR</name>
<dbReference type="AlphaFoldDB" id="A0A5N6PHI8"/>
<dbReference type="InterPro" id="IPR004158">
    <property type="entry name" value="DUF247_pln"/>
</dbReference>
<proteinExistence type="predicted"/>
<dbReference type="PANTHER" id="PTHR31170">
    <property type="entry name" value="BNAC04G53230D PROTEIN"/>
    <property type="match status" value="1"/>
</dbReference>
<accession>A0A5N6PHI8</accession>
<evidence type="ECO:0000313" key="2">
    <source>
        <dbReference type="Proteomes" id="UP000326396"/>
    </source>
</evidence>